<dbReference type="Gene3D" id="1.10.10.60">
    <property type="entry name" value="Homeodomain-like"/>
    <property type="match status" value="1"/>
</dbReference>
<dbReference type="Proteomes" id="UP001589867">
    <property type="component" value="Unassembled WGS sequence"/>
</dbReference>
<dbReference type="InterPro" id="IPR050204">
    <property type="entry name" value="AraC_XylS_family_regulators"/>
</dbReference>
<accession>A0ABV6M154</accession>
<keyword evidence="1" id="KW-0805">Transcription regulation</keyword>
<feature type="domain" description="HTH araC/xylS-type" evidence="4">
    <location>
        <begin position="158"/>
        <end position="270"/>
    </location>
</feature>
<dbReference type="SMART" id="SM00342">
    <property type="entry name" value="HTH_ARAC"/>
    <property type="match status" value="1"/>
</dbReference>
<dbReference type="PANTHER" id="PTHR46796">
    <property type="entry name" value="HTH-TYPE TRANSCRIPTIONAL ACTIVATOR RHAS-RELATED"/>
    <property type="match status" value="1"/>
</dbReference>
<keyword evidence="2" id="KW-0238">DNA-binding</keyword>
<evidence type="ECO:0000313" key="6">
    <source>
        <dbReference type="Proteomes" id="UP001589867"/>
    </source>
</evidence>
<dbReference type="RefSeq" id="WP_377249854.1">
    <property type="nucleotide sequence ID" value="NZ_JBHLUH010000013.1"/>
</dbReference>
<evidence type="ECO:0000259" key="4">
    <source>
        <dbReference type="PROSITE" id="PS01124"/>
    </source>
</evidence>
<sequence>MTFTIGRPEPRLRPIVGRYTGYEERVAGVECRRELPGSKAVFLVGWGDPLDVAHPRAPGSAATGVTSFTGGLFDAYAETTFTGVGRGVQLMLDPFDAGRLFGLPIGELANRVVPLDVLPGGWARDLAARLAEAPGWPSRFALLDAAFVARLADAPSPDRRVEWAWRRLCRSHGRVAVGTLAAEVGWSRRHLAASFRRELGLTPKVAARVLRFAHAYAVASSPSRAPGGGAGAGGEGWAGVAAACGYHDQAHLIRDFRKFAGTTPGRISTIRPEHAG</sequence>
<keyword evidence="6" id="KW-1185">Reference proteome</keyword>
<comment type="caution">
    <text evidence="5">The sequence shown here is derived from an EMBL/GenBank/DDBJ whole genome shotgun (WGS) entry which is preliminary data.</text>
</comment>
<evidence type="ECO:0000256" key="3">
    <source>
        <dbReference type="ARBA" id="ARBA00023163"/>
    </source>
</evidence>
<protein>
    <submittedName>
        <fullName evidence="5">Helix-turn-helix domain-containing protein</fullName>
    </submittedName>
</protein>
<gene>
    <name evidence="5" type="ORF">ACFFIA_11990</name>
</gene>
<dbReference type="PANTHER" id="PTHR46796:SF15">
    <property type="entry name" value="BLL1074 PROTEIN"/>
    <property type="match status" value="1"/>
</dbReference>
<name>A0ABV6M154_9ACTN</name>
<dbReference type="PROSITE" id="PS01124">
    <property type="entry name" value="HTH_ARAC_FAMILY_2"/>
    <property type="match status" value="1"/>
</dbReference>
<evidence type="ECO:0000256" key="1">
    <source>
        <dbReference type="ARBA" id="ARBA00023015"/>
    </source>
</evidence>
<dbReference type="InterPro" id="IPR018060">
    <property type="entry name" value="HTH_AraC"/>
</dbReference>
<reference evidence="5 6" key="1">
    <citation type="submission" date="2024-09" db="EMBL/GenBank/DDBJ databases">
        <authorList>
            <person name="Sun Q."/>
            <person name="Mori K."/>
        </authorList>
    </citation>
    <scope>NUCLEOTIDE SEQUENCE [LARGE SCALE GENOMIC DNA]</scope>
    <source>
        <strain evidence="5 6">TBRC 3947</strain>
    </source>
</reference>
<organism evidence="5 6">
    <name type="scientific">Phytohabitans kaempferiae</name>
    <dbReference type="NCBI Taxonomy" id="1620943"/>
    <lineage>
        <taxon>Bacteria</taxon>
        <taxon>Bacillati</taxon>
        <taxon>Actinomycetota</taxon>
        <taxon>Actinomycetes</taxon>
        <taxon>Micromonosporales</taxon>
        <taxon>Micromonosporaceae</taxon>
    </lineage>
</organism>
<dbReference type="EMBL" id="JBHLUH010000013">
    <property type="protein sequence ID" value="MFC0528381.1"/>
    <property type="molecule type" value="Genomic_DNA"/>
</dbReference>
<proteinExistence type="predicted"/>
<evidence type="ECO:0000313" key="5">
    <source>
        <dbReference type="EMBL" id="MFC0528381.1"/>
    </source>
</evidence>
<keyword evidence="3" id="KW-0804">Transcription</keyword>
<evidence type="ECO:0000256" key="2">
    <source>
        <dbReference type="ARBA" id="ARBA00023125"/>
    </source>
</evidence>